<evidence type="ECO:0000256" key="4">
    <source>
        <dbReference type="ARBA" id="ARBA00022989"/>
    </source>
</evidence>
<proteinExistence type="predicted"/>
<dbReference type="PANTHER" id="PTHR30086">
    <property type="entry name" value="ARGININE EXPORTER PROTEIN ARGO"/>
    <property type="match status" value="1"/>
</dbReference>
<evidence type="ECO:0000313" key="8">
    <source>
        <dbReference type="Proteomes" id="UP000316184"/>
    </source>
</evidence>
<dbReference type="GO" id="GO:0015171">
    <property type="term" value="F:amino acid transmembrane transporter activity"/>
    <property type="evidence" value="ECO:0007669"/>
    <property type="project" value="TreeGrafter"/>
</dbReference>
<dbReference type="Pfam" id="PF01810">
    <property type="entry name" value="LysE"/>
    <property type="match status" value="1"/>
</dbReference>
<name>A0A561U216_9PSEU</name>
<dbReference type="PIRSF" id="PIRSF006324">
    <property type="entry name" value="LeuE"/>
    <property type="match status" value="1"/>
</dbReference>
<keyword evidence="3 6" id="KW-0812">Transmembrane</keyword>
<dbReference type="AlphaFoldDB" id="A0A561U216"/>
<keyword evidence="5 6" id="KW-0472">Membrane</keyword>
<reference evidence="7 8" key="1">
    <citation type="submission" date="2019-06" db="EMBL/GenBank/DDBJ databases">
        <title>Sequencing the genomes of 1000 actinobacteria strains.</title>
        <authorList>
            <person name="Klenk H.-P."/>
        </authorList>
    </citation>
    <scope>NUCLEOTIDE SEQUENCE [LARGE SCALE GENOMIC DNA]</scope>
    <source>
        <strain evidence="7 8">DSM 46699</strain>
    </source>
</reference>
<feature type="transmembrane region" description="Helical" evidence="6">
    <location>
        <begin position="189"/>
        <end position="207"/>
    </location>
</feature>
<sequence>MVDLHALIAFCAMSLLLSAIPGPSVLFVVGRALAHGRRAALSSALGNALGGYFLVIAVALGLGTVVAHSALAFTAIKLAGAAYLIFLGVQAMRAPAPDLGDPQPVPGSQRIWEGVLVGISNPKSIVFLMAVLPQFVDREAGGVIAQMLVLGLAGALLQLASDGVWGLMASAARGWFGRSPRRITQLTRTGGASMIGLGVTVAVTGRAD</sequence>
<feature type="transmembrane region" description="Helical" evidence="6">
    <location>
        <begin position="6"/>
        <end position="29"/>
    </location>
</feature>
<dbReference type="PANTHER" id="PTHR30086:SF20">
    <property type="entry name" value="ARGININE EXPORTER PROTEIN ARGO-RELATED"/>
    <property type="match status" value="1"/>
</dbReference>
<dbReference type="RefSeq" id="WP_425474170.1">
    <property type="nucleotide sequence ID" value="NZ_VIWX01000005.1"/>
</dbReference>
<organism evidence="7 8">
    <name type="scientific">Saccharopolyspora dendranthemae</name>
    <dbReference type="NCBI Taxonomy" id="1181886"/>
    <lineage>
        <taxon>Bacteria</taxon>
        <taxon>Bacillati</taxon>
        <taxon>Actinomycetota</taxon>
        <taxon>Actinomycetes</taxon>
        <taxon>Pseudonocardiales</taxon>
        <taxon>Pseudonocardiaceae</taxon>
        <taxon>Saccharopolyspora</taxon>
    </lineage>
</organism>
<keyword evidence="4 6" id="KW-1133">Transmembrane helix</keyword>
<gene>
    <name evidence="7" type="ORF">FHU35_15257</name>
</gene>
<evidence type="ECO:0000256" key="5">
    <source>
        <dbReference type="ARBA" id="ARBA00023136"/>
    </source>
</evidence>
<accession>A0A561U216</accession>
<evidence type="ECO:0000313" key="7">
    <source>
        <dbReference type="EMBL" id="TWF93413.1"/>
    </source>
</evidence>
<dbReference type="GO" id="GO:0005886">
    <property type="term" value="C:plasma membrane"/>
    <property type="evidence" value="ECO:0007669"/>
    <property type="project" value="UniProtKB-SubCell"/>
</dbReference>
<dbReference type="Proteomes" id="UP000316184">
    <property type="component" value="Unassembled WGS sequence"/>
</dbReference>
<dbReference type="EMBL" id="VIWX01000005">
    <property type="protein sequence ID" value="TWF93413.1"/>
    <property type="molecule type" value="Genomic_DNA"/>
</dbReference>
<evidence type="ECO:0000256" key="1">
    <source>
        <dbReference type="ARBA" id="ARBA00004651"/>
    </source>
</evidence>
<comment type="subcellular location">
    <subcellularLocation>
        <location evidence="1">Cell membrane</location>
        <topology evidence="1">Multi-pass membrane protein</topology>
    </subcellularLocation>
</comment>
<evidence type="ECO:0000256" key="3">
    <source>
        <dbReference type="ARBA" id="ARBA00022692"/>
    </source>
</evidence>
<dbReference type="InterPro" id="IPR001123">
    <property type="entry name" value="LeuE-type"/>
</dbReference>
<keyword evidence="2" id="KW-1003">Cell membrane</keyword>
<feature type="transmembrane region" description="Helical" evidence="6">
    <location>
        <begin position="69"/>
        <end position="89"/>
    </location>
</feature>
<evidence type="ECO:0000256" key="6">
    <source>
        <dbReference type="SAM" id="Phobius"/>
    </source>
</evidence>
<evidence type="ECO:0000256" key="2">
    <source>
        <dbReference type="ARBA" id="ARBA00022475"/>
    </source>
</evidence>
<feature type="transmembrane region" description="Helical" evidence="6">
    <location>
        <begin position="144"/>
        <end position="168"/>
    </location>
</feature>
<feature type="transmembrane region" description="Helical" evidence="6">
    <location>
        <begin position="41"/>
        <end position="63"/>
    </location>
</feature>
<keyword evidence="8" id="KW-1185">Reference proteome</keyword>
<protein>
    <submittedName>
        <fullName evidence="7">Threonine/homoserine/homoserine lactone efflux protein</fullName>
    </submittedName>
</protein>
<comment type="caution">
    <text evidence="7">The sequence shown here is derived from an EMBL/GenBank/DDBJ whole genome shotgun (WGS) entry which is preliminary data.</text>
</comment>